<dbReference type="PANTHER" id="PTHR46796">
    <property type="entry name" value="HTH-TYPE TRANSCRIPTIONAL ACTIVATOR RHAS-RELATED"/>
    <property type="match status" value="1"/>
</dbReference>
<evidence type="ECO:0000256" key="3">
    <source>
        <dbReference type="ARBA" id="ARBA00023163"/>
    </source>
</evidence>
<accession>A0A1H9K5A0</accession>
<dbReference type="Pfam" id="PF12833">
    <property type="entry name" value="HTH_18"/>
    <property type="match status" value="1"/>
</dbReference>
<evidence type="ECO:0000313" key="6">
    <source>
        <dbReference type="Proteomes" id="UP000199647"/>
    </source>
</evidence>
<dbReference type="PROSITE" id="PS00041">
    <property type="entry name" value="HTH_ARAC_FAMILY_1"/>
    <property type="match status" value="1"/>
</dbReference>
<evidence type="ECO:0000256" key="1">
    <source>
        <dbReference type="ARBA" id="ARBA00023015"/>
    </source>
</evidence>
<dbReference type="InterPro" id="IPR020449">
    <property type="entry name" value="Tscrpt_reg_AraC-type_HTH"/>
</dbReference>
<protein>
    <submittedName>
        <fullName evidence="5">Transcriptional regulator, AraC family</fullName>
    </submittedName>
</protein>
<keyword evidence="2" id="KW-0238">DNA-binding</keyword>
<evidence type="ECO:0000259" key="4">
    <source>
        <dbReference type="PROSITE" id="PS01124"/>
    </source>
</evidence>
<dbReference type="SMART" id="SM00342">
    <property type="entry name" value="HTH_ARAC"/>
    <property type="match status" value="1"/>
</dbReference>
<feature type="domain" description="HTH araC/xylS-type" evidence="4">
    <location>
        <begin position="208"/>
        <end position="308"/>
    </location>
</feature>
<dbReference type="AlphaFoldDB" id="A0A1H9K5A0"/>
<dbReference type="InterPro" id="IPR009057">
    <property type="entry name" value="Homeodomain-like_sf"/>
</dbReference>
<dbReference type="GO" id="GO:0003700">
    <property type="term" value="F:DNA-binding transcription factor activity"/>
    <property type="evidence" value="ECO:0007669"/>
    <property type="project" value="InterPro"/>
</dbReference>
<organism evidence="5 6">
    <name type="scientific">Faunimonas pinastri</name>
    <dbReference type="NCBI Taxonomy" id="1855383"/>
    <lineage>
        <taxon>Bacteria</taxon>
        <taxon>Pseudomonadati</taxon>
        <taxon>Pseudomonadota</taxon>
        <taxon>Alphaproteobacteria</taxon>
        <taxon>Hyphomicrobiales</taxon>
        <taxon>Afifellaceae</taxon>
        <taxon>Faunimonas</taxon>
    </lineage>
</organism>
<keyword evidence="3" id="KW-0804">Transcription</keyword>
<dbReference type="InterPro" id="IPR018060">
    <property type="entry name" value="HTH_AraC"/>
</dbReference>
<gene>
    <name evidence="5" type="ORF">SAMN05216548_10987</name>
</gene>
<sequence length="309" mass="34730">MTEERSHARISTMDVPESERIEYWEAYNVASLSGVRCSTHAADGLRVSADHYDRNGFRISDIRGEQHIVERTPEIMKRQPLDSLFACLLLEGDAFFFQGEHCLTLRAGDLLVYDADRPFLYGFTRRMRQILIELPPSTLAGGDADARRTRAVKIDGGIGGGRVLTATLNRALQELMVRHDPASVRACRQVLDEALSGRNSARKFGMLAAAMTIIEENLGDFALRPDFVAHRLRVSPRHLNRLFEPTETTVAEYIRNQRLERARTLLSDCPRGTGIAEIGYRCGFSDPASFSRLFKQRYGTTPLLARQGT</sequence>
<dbReference type="InterPro" id="IPR018062">
    <property type="entry name" value="HTH_AraC-typ_CS"/>
</dbReference>
<proteinExistence type="predicted"/>
<evidence type="ECO:0000313" key="5">
    <source>
        <dbReference type="EMBL" id="SEQ94361.1"/>
    </source>
</evidence>
<dbReference type="PRINTS" id="PR00032">
    <property type="entry name" value="HTHARAC"/>
</dbReference>
<dbReference type="GO" id="GO:0043565">
    <property type="term" value="F:sequence-specific DNA binding"/>
    <property type="evidence" value="ECO:0007669"/>
    <property type="project" value="InterPro"/>
</dbReference>
<evidence type="ECO:0000256" key="2">
    <source>
        <dbReference type="ARBA" id="ARBA00023125"/>
    </source>
</evidence>
<dbReference type="PANTHER" id="PTHR46796:SF6">
    <property type="entry name" value="ARAC SUBFAMILY"/>
    <property type="match status" value="1"/>
</dbReference>
<dbReference type="RefSeq" id="WP_177176854.1">
    <property type="nucleotide sequence ID" value="NZ_FOFG01000009.1"/>
</dbReference>
<name>A0A1H9K5A0_9HYPH</name>
<keyword evidence="1" id="KW-0805">Transcription regulation</keyword>
<dbReference type="InterPro" id="IPR050204">
    <property type="entry name" value="AraC_XylS_family_regulators"/>
</dbReference>
<dbReference type="EMBL" id="FOFG01000009">
    <property type="protein sequence ID" value="SEQ94361.1"/>
    <property type="molecule type" value="Genomic_DNA"/>
</dbReference>
<dbReference type="STRING" id="1855383.SAMN05216548_10987"/>
<keyword evidence="6" id="KW-1185">Reference proteome</keyword>
<dbReference type="Gene3D" id="1.10.10.60">
    <property type="entry name" value="Homeodomain-like"/>
    <property type="match status" value="1"/>
</dbReference>
<dbReference type="PROSITE" id="PS01124">
    <property type="entry name" value="HTH_ARAC_FAMILY_2"/>
    <property type="match status" value="1"/>
</dbReference>
<dbReference type="Proteomes" id="UP000199647">
    <property type="component" value="Unassembled WGS sequence"/>
</dbReference>
<dbReference type="SUPFAM" id="SSF46689">
    <property type="entry name" value="Homeodomain-like"/>
    <property type="match status" value="1"/>
</dbReference>
<dbReference type="InterPro" id="IPR035418">
    <property type="entry name" value="AraC-bd_2"/>
</dbReference>
<dbReference type="Pfam" id="PF14525">
    <property type="entry name" value="AraC_binding_2"/>
    <property type="match status" value="1"/>
</dbReference>
<reference evidence="5 6" key="1">
    <citation type="submission" date="2016-10" db="EMBL/GenBank/DDBJ databases">
        <authorList>
            <person name="de Groot N.N."/>
        </authorList>
    </citation>
    <scope>NUCLEOTIDE SEQUENCE [LARGE SCALE GENOMIC DNA]</scope>
    <source>
        <strain evidence="5 6">A52C2</strain>
    </source>
</reference>